<keyword evidence="2" id="KW-1185">Reference proteome</keyword>
<name>A0AAW1WGL7_RUBAR</name>
<comment type="caution">
    <text evidence="1">The sequence shown here is derived from an EMBL/GenBank/DDBJ whole genome shotgun (WGS) entry which is preliminary data.</text>
</comment>
<evidence type="ECO:0000313" key="1">
    <source>
        <dbReference type="EMBL" id="KAK9923001.1"/>
    </source>
</evidence>
<protein>
    <submittedName>
        <fullName evidence="1">Uncharacterized protein</fullName>
    </submittedName>
</protein>
<reference evidence="1 2" key="1">
    <citation type="journal article" date="2023" name="G3 (Bethesda)">
        <title>A chromosome-length genome assembly and annotation of blackberry (Rubus argutus, cv. 'Hillquist').</title>
        <authorList>
            <person name="Bruna T."/>
            <person name="Aryal R."/>
            <person name="Dudchenko O."/>
            <person name="Sargent D.J."/>
            <person name="Mead D."/>
            <person name="Buti M."/>
            <person name="Cavallini A."/>
            <person name="Hytonen T."/>
            <person name="Andres J."/>
            <person name="Pham M."/>
            <person name="Weisz D."/>
            <person name="Mascagni F."/>
            <person name="Usai G."/>
            <person name="Natali L."/>
            <person name="Bassil N."/>
            <person name="Fernandez G.E."/>
            <person name="Lomsadze A."/>
            <person name="Armour M."/>
            <person name="Olukolu B."/>
            <person name="Poorten T."/>
            <person name="Britton C."/>
            <person name="Davik J."/>
            <person name="Ashrafi H."/>
            <person name="Aiden E.L."/>
            <person name="Borodovsky M."/>
            <person name="Worthington M."/>
        </authorList>
    </citation>
    <scope>NUCLEOTIDE SEQUENCE [LARGE SCALE GENOMIC DNA]</scope>
    <source>
        <strain evidence="1">PI 553951</strain>
    </source>
</reference>
<dbReference type="AlphaFoldDB" id="A0AAW1WGL7"/>
<evidence type="ECO:0000313" key="2">
    <source>
        <dbReference type="Proteomes" id="UP001457282"/>
    </source>
</evidence>
<proteinExistence type="predicted"/>
<sequence length="138" mass="14645">MPVGVFSRSSTSSINRRNHLSSRVHPSLAFQGSSLQRQTRSSVVGVVSRFGEGRIIFCSGCSGILLVVQAGLSFGSGLEAVMDMVFQSVPNLVGWCAGYGGRRLGFFVAVVVGCVQVDRLCSVECSVGLGLMDLVVWI</sequence>
<organism evidence="1 2">
    <name type="scientific">Rubus argutus</name>
    <name type="common">Southern blackberry</name>
    <dbReference type="NCBI Taxonomy" id="59490"/>
    <lineage>
        <taxon>Eukaryota</taxon>
        <taxon>Viridiplantae</taxon>
        <taxon>Streptophyta</taxon>
        <taxon>Embryophyta</taxon>
        <taxon>Tracheophyta</taxon>
        <taxon>Spermatophyta</taxon>
        <taxon>Magnoliopsida</taxon>
        <taxon>eudicotyledons</taxon>
        <taxon>Gunneridae</taxon>
        <taxon>Pentapetalae</taxon>
        <taxon>rosids</taxon>
        <taxon>fabids</taxon>
        <taxon>Rosales</taxon>
        <taxon>Rosaceae</taxon>
        <taxon>Rosoideae</taxon>
        <taxon>Rosoideae incertae sedis</taxon>
        <taxon>Rubus</taxon>
    </lineage>
</organism>
<dbReference type="Proteomes" id="UP001457282">
    <property type="component" value="Unassembled WGS sequence"/>
</dbReference>
<gene>
    <name evidence="1" type="ORF">M0R45_031437</name>
</gene>
<accession>A0AAW1WGL7</accession>
<dbReference type="EMBL" id="JBEDUW010000006">
    <property type="protein sequence ID" value="KAK9923001.1"/>
    <property type="molecule type" value="Genomic_DNA"/>
</dbReference>